<organism evidence="1 2">
    <name type="scientific">Candidatus Shapirobacteria bacterium CG09_land_8_20_14_0_10_39_12</name>
    <dbReference type="NCBI Taxonomy" id="1974885"/>
    <lineage>
        <taxon>Bacteria</taxon>
        <taxon>Candidatus Shapironibacteriota</taxon>
    </lineage>
</organism>
<protein>
    <submittedName>
        <fullName evidence="1">Uncharacterized protein</fullName>
    </submittedName>
</protein>
<dbReference type="EMBL" id="PEZI01000014">
    <property type="protein sequence ID" value="PIS14815.1"/>
    <property type="molecule type" value="Genomic_DNA"/>
</dbReference>
<sequence>MNKRISLLFLLYFFCGVVAFLYIGLFSRVRAYNCSASINPNVSIQNNDYVLTIRNIEKGDASFTKIIIKNFLTNYPFELNDSNYNPTTNTINLTIPKNSGAVDVPMTFSQVTSSFKLYWDQPSDIYCEGKFTLINNFKCTNPIKFDPWPLYTSTKNITLTITTNGDEEDNRLFKVIVLTNVDDKKSSVKYVGNNFYKNQFTTQIDFLNRGSYQATLNIPGFHGYLRTIPCLGPFKVCTTGDT</sequence>
<accession>A0A2H0WQB6</accession>
<feature type="non-terminal residue" evidence="1">
    <location>
        <position position="242"/>
    </location>
</feature>
<evidence type="ECO:0000313" key="1">
    <source>
        <dbReference type="EMBL" id="PIS14815.1"/>
    </source>
</evidence>
<proteinExistence type="predicted"/>
<dbReference type="AlphaFoldDB" id="A0A2H0WQB6"/>
<comment type="caution">
    <text evidence="1">The sequence shown here is derived from an EMBL/GenBank/DDBJ whole genome shotgun (WGS) entry which is preliminary data.</text>
</comment>
<name>A0A2H0WQB6_9BACT</name>
<reference evidence="2" key="1">
    <citation type="submission" date="2017-09" db="EMBL/GenBank/DDBJ databases">
        <title>Depth-based differentiation of microbial function through sediment-hosted aquifers and enrichment of novel symbionts in the deep terrestrial subsurface.</title>
        <authorList>
            <person name="Probst A.J."/>
            <person name="Ladd B."/>
            <person name="Jarett J.K."/>
            <person name="Geller-Mcgrath D.E."/>
            <person name="Sieber C.M.K."/>
            <person name="Emerson J.B."/>
            <person name="Anantharaman K."/>
            <person name="Thomas B.C."/>
            <person name="Malmstrom R."/>
            <person name="Stieglmeier M."/>
            <person name="Klingl A."/>
            <person name="Woyke T."/>
            <person name="Ryan C.M."/>
            <person name="Banfield J.F."/>
        </authorList>
    </citation>
    <scope>NUCLEOTIDE SEQUENCE [LARGE SCALE GENOMIC DNA]</scope>
</reference>
<dbReference type="Proteomes" id="UP000230775">
    <property type="component" value="Unassembled WGS sequence"/>
</dbReference>
<evidence type="ECO:0000313" key="2">
    <source>
        <dbReference type="Proteomes" id="UP000230775"/>
    </source>
</evidence>
<gene>
    <name evidence="1" type="ORF">COT64_00630</name>
</gene>